<feature type="domain" description="VWFD" evidence="6">
    <location>
        <begin position="493"/>
        <end position="670"/>
    </location>
</feature>
<proteinExistence type="predicted"/>
<keyword evidence="4" id="KW-1015">Disulfide bond</keyword>
<evidence type="ECO:0000256" key="1">
    <source>
        <dbReference type="ARBA" id="ARBA00004370"/>
    </source>
</evidence>
<dbReference type="InterPro" id="IPR052749">
    <property type="entry name" value="Alpha-tectorin"/>
</dbReference>
<name>A0A7K4Z6J1_BUCAB</name>
<dbReference type="SMART" id="SM00832">
    <property type="entry name" value="C8"/>
    <property type="match status" value="2"/>
</dbReference>
<evidence type="ECO:0000313" key="7">
    <source>
        <dbReference type="EMBL" id="NWR67001.1"/>
    </source>
</evidence>
<dbReference type="Pfam" id="PF08742">
    <property type="entry name" value="C8"/>
    <property type="match status" value="2"/>
</dbReference>
<sequence>LIDLPSSYYKSTCGLCGNFNLQPEDDVPKGGKDAAAVVAWAKGWKVPDGDDDDPFCWDYCEGDCPICEEEKKELYRGNHYSGCKAGERCAVVRGVRRCVATDRSICVATGDPHYTTFDGRRFDFMGTCVYQLAGLCSEDPSLIPFTVTVENNNRGSRAVSFTKEVTLNVYNMTLSLSQEHPQKLKVNGILVDLPFKHGNKLQAYLKGIHGFIRTDFDVIVTFDWYSYARVILPNTYSQAVCGLCGNANGDPKDDLVLPDGKLTTNETQFGDSWKMAEVPGCWAGCTKGCKVCSEAEKRAYQGDKHCGLIMKKRGPLAACHSVVDPEPYFRDCLFDVCIYEGHQDVVCSSISAYVSTCQSRGVRLKPWRTAAFCSPVCLPNQHYELCGPSCAATCRGQEEPEDCDDTALCAEGCFCDPGFLRSGRGCVPLSRCGCWHDGTYYETGQEFVPCPNCSQRCVCRGAGEVECRPGGCEANEVCDVRDGVRGCHPRSCGRCQVLGAGSVVTFDGGSLSFAGSCGFTLVAAKEDEEKEEEVGGGPKEPLVPFTVEVEKNGPVIRRLVVTVHGVTVGLERGTQWEVMVDGERHLLPLALAEGALTLSQEGTHRVLLAQGGFKLLFNGDTYVLVTLPSTYRGRTRGLCGNFDGNTDDDVSVGATLAPACTYDPLPPTCSDATEGPCQLLADPSGPFGGCHGVVAPQEHVTSCARQRCSRPDDADAVVCHSFQGYAAACQAAGGQLREWRAATNCPMSCPLNSRYELCTHGCTQSCADLAASTRCTQRCFEGCRCLNGFFFNGAECVPADQCGCLHRGRYFEVGADTVLSRDCSQSCTCRAAGGLWCRAAGCPFGQSCGLADGTRSCVDQPGRCTLAPASRFISFDGTTATSTIMTTGIYVVVTLCDTQRPAWFRLLADVGEDRDRPIVVALHLYSPGAFVTVRRDKKVWVNGVPATLPVKVSDMLTITETRETIWLTQDPQFVAGLSAAGEMTVTVTPGLSKTLCGFCGDYDGEAANDLRGPDGNLVATVVAAAKAWRSPDFLHVS</sequence>
<dbReference type="EMBL" id="VYZL01005618">
    <property type="protein sequence ID" value="NWR67001.1"/>
    <property type="molecule type" value="Genomic_DNA"/>
</dbReference>
<dbReference type="Proteomes" id="UP000551127">
    <property type="component" value="Unassembled WGS sequence"/>
</dbReference>
<evidence type="ECO:0000256" key="2">
    <source>
        <dbReference type="ARBA" id="ARBA00022729"/>
    </source>
</evidence>
<protein>
    <submittedName>
        <fullName evidence="7">FCGBP protein</fullName>
    </submittedName>
</protein>
<dbReference type="OrthoDB" id="6236007at2759"/>
<dbReference type="AlphaFoldDB" id="A0A7K4Z6J1"/>
<dbReference type="InterPro" id="IPR025615">
    <property type="entry name" value="TILa_dom"/>
</dbReference>
<keyword evidence="5" id="KW-0325">Glycoprotein</keyword>
<keyword evidence="2" id="KW-0732">Signal</keyword>
<evidence type="ECO:0000259" key="6">
    <source>
        <dbReference type="PROSITE" id="PS51233"/>
    </source>
</evidence>
<evidence type="ECO:0000256" key="4">
    <source>
        <dbReference type="ARBA" id="ARBA00023157"/>
    </source>
</evidence>
<dbReference type="CDD" id="cd19941">
    <property type="entry name" value="TIL"/>
    <property type="match status" value="2"/>
</dbReference>
<dbReference type="Pfam" id="PF01826">
    <property type="entry name" value="TIL"/>
    <property type="match status" value="2"/>
</dbReference>
<dbReference type="SUPFAM" id="SSF57567">
    <property type="entry name" value="Serine protease inhibitors"/>
    <property type="match status" value="2"/>
</dbReference>
<feature type="non-terminal residue" evidence="7">
    <location>
        <position position="1"/>
    </location>
</feature>
<feature type="domain" description="VWFD" evidence="6">
    <location>
        <begin position="1"/>
        <end position="57"/>
    </location>
</feature>
<evidence type="ECO:0000256" key="5">
    <source>
        <dbReference type="ARBA" id="ARBA00023180"/>
    </source>
</evidence>
<keyword evidence="3" id="KW-0472">Membrane</keyword>
<feature type="domain" description="VWFD" evidence="6">
    <location>
        <begin position="104"/>
        <end position="282"/>
    </location>
</feature>
<dbReference type="PANTHER" id="PTHR46160:SF9">
    <property type="entry name" value="PROTEIN PRY2-RELATED"/>
    <property type="match status" value="1"/>
</dbReference>
<dbReference type="InterPro" id="IPR036084">
    <property type="entry name" value="Ser_inhib-like_sf"/>
</dbReference>
<gene>
    <name evidence="7" type="primary">Fcgbp_3</name>
    <name evidence="7" type="ORF">BUCABY_R11510</name>
</gene>
<dbReference type="PANTHER" id="PTHR46160">
    <property type="entry name" value="ALPHA-TECTORIN-RELATED"/>
    <property type="match status" value="1"/>
</dbReference>
<dbReference type="PROSITE" id="PS51233">
    <property type="entry name" value="VWFD"/>
    <property type="match status" value="4"/>
</dbReference>
<comment type="caution">
    <text evidence="7">The sequence shown here is derived from an EMBL/GenBank/DDBJ whole genome shotgun (WGS) entry which is preliminary data.</text>
</comment>
<dbReference type="Pfam" id="PF12714">
    <property type="entry name" value="TILa"/>
    <property type="match status" value="2"/>
</dbReference>
<dbReference type="GO" id="GO:0016616">
    <property type="term" value="F:oxidoreductase activity, acting on the CH-OH group of donors, NAD or NADP as acceptor"/>
    <property type="evidence" value="ECO:0007669"/>
    <property type="project" value="InterPro"/>
</dbReference>
<feature type="non-terminal residue" evidence="7">
    <location>
        <position position="1037"/>
    </location>
</feature>
<dbReference type="InterPro" id="IPR001846">
    <property type="entry name" value="VWF_type-D"/>
</dbReference>
<keyword evidence="8" id="KW-1185">Reference proteome</keyword>
<dbReference type="SMART" id="SM00216">
    <property type="entry name" value="VWD"/>
    <property type="match status" value="3"/>
</dbReference>
<organism evidence="7 8">
    <name type="scientific">Bucorvus abyssinicus</name>
    <name type="common">Northern ground-hornbill</name>
    <name type="synonym">Abyssinian ground-hornbill</name>
    <dbReference type="NCBI Taxonomy" id="153643"/>
    <lineage>
        <taxon>Eukaryota</taxon>
        <taxon>Metazoa</taxon>
        <taxon>Chordata</taxon>
        <taxon>Craniata</taxon>
        <taxon>Vertebrata</taxon>
        <taxon>Euteleostomi</taxon>
        <taxon>Archelosauria</taxon>
        <taxon>Archosauria</taxon>
        <taxon>Dinosauria</taxon>
        <taxon>Saurischia</taxon>
        <taxon>Theropoda</taxon>
        <taxon>Coelurosauria</taxon>
        <taxon>Aves</taxon>
        <taxon>Neognathae</taxon>
        <taxon>Neoaves</taxon>
        <taxon>Telluraves</taxon>
        <taxon>Coraciimorphae</taxon>
        <taxon>Bucerotiformes</taxon>
        <taxon>Bucorvidae</taxon>
        <taxon>Bucorvus</taxon>
    </lineage>
</organism>
<reference evidence="7 8" key="1">
    <citation type="submission" date="2019-09" db="EMBL/GenBank/DDBJ databases">
        <title>Bird 10,000 Genomes (B10K) Project - Family phase.</title>
        <authorList>
            <person name="Zhang G."/>
        </authorList>
    </citation>
    <scope>NUCLEOTIDE SEQUENCE [LARGE SCALE GENOMIC DNA]</scope>
    <source>
        <strain evidence="7">B10K-DU-012-80</strain>
    </source>
</reference>
<accession>A0A7K4Z6J1</accession>
<dbReference type="InterPro" id="IPR009029">
    <property type="entry name" value="HMG_CoA_Rdtase_sub-bd_dom_sf"/>
</dbReference>
<dbReference type="InterPro" id="IPR014853">
    <property type="entry name" value="VWF/SSPO/ZAN-like_Cys-rich_dom"/>
</dbReference>
<feature type="domain" description="VWFD" evidence="6">
    <location>
        <begin position="862"/>
        <end position="1037"/>
    </location>
</feature>
<dbReference type="FunFam" id="2.10.25.10:FF:000055">
    <property type="entry name" value="alpha-tectorin isoform X1"/>
    <property type="match status" value="2"/>
</dbReference>
<comment type="subcellular location">
    <subcellularLocation>
        <location evidence="1">Membrane</location>
    </subcellularLocation>
</comment>
<dbReference type="SUPFAM" id="SSF56542">
    <property type="entry name" value="Substrate-binding domain of HMG-CoA reductase"/>
    <property type="match status" value="1"/>
</dbReference>
<dbReference type="InterPro" id="IPR002919">
    <property type="entry name" value="TIL_dom"/>
</dbReference>
<dbReference type="GO" id="GO:0016020">
    <property type="term" value="C:membrane"/>
    <property type="evidence" value="ECO:0007669"/>
    <property type="project" value="UniProtKB-SubCell"/>
</dbReference>
<evidence type="ECO:0000256" key="3">
    <source>
        <dbReference type="ARBA" id="ARBA00023136"/>
    </source>
</evidence>
<dbReference type="Pfam" id="PF00094">
    <property type="entry name" value="VWD"/>
    <property type="match status" value="3"/>
</dbReference>
<evidence type="ECO:0000313" key="8">
    <source>
        <dbReference type="Proteomes" id="UP000551127"/>
    </source>
</evidence>
<dbReference type="Gene3D" id="2.10.25.10">
    <property type="entry name" value="Laminin"/>
    <property type="match status" value="2"/>
</dbReference>
<dbReference type="GO" id="GO:0015936">
    <property type="term" value="P:coenzyme A metabolic process"/>
    <property type="evidence" value="ECO:0007669"/>
    <property type="project" value="InterPro"/>
</dbReference>